<dbReference type="PROSITE" id="PS50949">
    <property type="entry name" value="HTH_GNTR"/>
    <property type="match status" value="1"/>
</dbReference>
<organism evidence="7 10">
    <name type="scientific">Latilactobacillus sakei</name>
    <name type="common">Lactobacillus sakei</name>
    <dbReference type="NCBI Taxonomy" id="1599"/>
    <lineage>
        <taxon>Bacteria</taxon>
        <taxon>Bacillati</taxon>
        <taxon>Bacillota</taxon>
        <taxon>Bacilli</taxon>
        <taxon>Lactobacillales</taxon>
        <taxon>Lactobacillaceae</taxon>
        <taxon>Latilactobacillus</taxon>
    </lineage>
</organism>
<evidence type="ECO:0000313" key="7">
    <source>
        <dbReference type="EMBL" id="SPE19701.1"/>
    </source>
</evidence>
<dbReference type="SUPFAM" id="SSF64288">
    <property type="entry name" value="Chorismate lyase-like"/>
    <property type="match status" value="1"/>
</dbReference>
<dbReference type="NCBIfam" id="TIGR02404">
    <property type="entry name" value="trehalos_R_Bsub"/>
    <property type="match status" value="1"/>
</dbReference>
<feature type="domain" description="HTH gntR-type" evidence="5">
    <location>
        <begin position="2"/>
        <end position="70"/>
    </location>
</feature>
<reference evidence="8" key="3">
    <citation type="submission" date="2023-04" db="EMBL/GenBank/DDBJ databases">
        <title>Novel strain of Lactilactobacillus sakei and use thereof.</title>
        <authorList>
            <person name="Kim S.Y."/>
        </authorList>
    </citation>
    <scope>NUCLEOTIDE SEQUENCE</scope>
    <source>
        <strain evidence="8">HUP1</strain>
    </source>
</reference>
<dbReference type="Proteomes" id="UP001179858">
    <property type="component" value="Chromosome"/>
</dbReference>
<dbReference type="SUPFAM" id="SSF46785">
    <property type="entry name" value="Winged helix' DNA-binding domain"/>
    <property type="match status" value="1"/>
</dbReference>
<reference evidence="7 10" key="2">
    <citation type="submission" date="2018-02" db="EMBL/GenBank/DDBJ databases">
        <authorList>
            <person name="Rodrigo-Torres L."/>
            <person name="Arahal R. D."/>
            <person name="Lucena T."/>
        </authorList>
    </citation>
    <scope>NUCLEOTIDE SEQUENCE [LARGE SCALE GENOMIC DNA]</scope>
    <source>
        <strain evidence="7 10">CECT 9267</strain>
    </source>
</reference>
<dbReference type="InterPro" id="IPR012770">
    <property type="entry name" value="TreR"/>
</dbReference>
<proteinExistence type="predicted"/>
<dbReference type="Pfam" id="PF00392">
    <property type="entry name" value="GntR"/>
    <property type="match status" value="1"/>
</dbReference>
<dbReference type="InterPro" id="IPR036390">
    <property type="entry name" value="WH_DNA-bd_sf"/>
</dbReference>
<evidence type="ECO:0000313" key="6">
    <source>
        <dbReference type="EMBL" id="PKX79567.1"/>
    </source>
</evidence>
<keyword evidence="3" id="KW-0804">Transcription</keyword>
<dbReference type="Gene3D" id="3.40.1410.10">
    <property type="entry name" value="Chorismate lyase-like"/>
    <property type="match status" value="1"/>
</dbReference>
<dbReference type="GO" id="GO:0045892">
    <property type="term" value="P:negative regulation of DNA-templated transcription"/>
    <property type="evidence" value="ECO:0007669"/>
    <property type="project" value="TreeGrafter"/>
</dbReference>
<dbReference type="AlphaFoldDB" id="A0A094Y1D5"/>
<protein>
    <recommendedName>
        <fullName evidence="4">Trehalose operon repressor</fullName>
    </recommendedName>
</protein>
<dbReference type="Gene3D" id="1.10.10.10">
    <property type="entry name" value="Winged helix-like DNA-binding domain superfamily/Winged helix DNA-binding domain"/>
    <property type="match status" value="1"/>
</dbReference>
<evidence type="ECO:0000313" key="8">
    <source>
        <dbReference type="EMBL" id="WGI18467.1"/>
    </source>
</evidence>
<dbReference type="PANTHER" id="PTHR44846:SF12">
    <property type="entry name" value="HTH-TYPE TRANSCRIPTIONAL REGULATOR TRER"/>
    <property type="match status" value="1"/>
</dbReference>
<dbReference type="Proteomes" id="UP000239650">
    <property type="component" value="Unassembled WGS sequence"/>
</dbReference>
<dbReference type="Pfam" id="PF07702">
    <property type="entry name" value="UTRA"/>
    <property type="match status" value="1"/>
</dbReference>
<dbReference type="SMART" id="SM00345">
    <property type="entry name" value="HTH_GNTR"/>
    <property type="match status" value="1"/>
</dbReference>
<dbReference type="GO" id="GO:0003677">
    <property type="term" value="F:DNA binding"/>
    <property type="evidence" value="ECO:0007669"/>
    <property type="project" value="UniProtKB-UniRule"/>
</dbReference>
<dbReference type="RefSeq" id="WP_016265311.1">
    <property type="nucleotide sequence ID" value="NZ_AP017931.1"/>
</dbReference>
<dbReference type="EMBL" id="OKRC01000002">
    <property type="protein sequence ID" value="SPE19701.1"/>
    <property type="molecule type" value="Genomic_DNA"/>
</dbReference>
<dbReference type="SMART" id="SM00866">
    <property type="entry name" value="UTRA"/>
    <property type="match status" value="1"/>
</dbReference>
<dbReference type="GO" id="GO:0003700">
    <property type="term" value="F:DNA-binding transcription factor activity"/>
    <property type="evidence" value="ECO:0007669"/>
    <property type="project" value="UniProtKB-UniRule"/>
</dbReference>
<dbReference type="PRINTS" id="PR00035">
    <property type="entry name" value="HTHGNTR"/>
</dbReference>
<evidence type="ECO:0000313" key="9">
    <source>
        <dbReference type="Proteomes" id="UP000234349"/>
    </source>
</evidence>
<keyword evidence="2" id="KW-0238">DNA-binding</keyword>
<evidence type="ECO:0000256" key="1">
    <source>
        <dbReference type="ARBA" id="ARBA00023015"/>
    </source>
</evidence>
<reference evidence="6 9" key="1">
    <citation type="submission" date="2016-09" db="EMBL/GenBank/DDBJ databases">
        <authorList>
            <person name="Inglin R.C."/>
        </authorList>
    </citation>
    <scope>NUCLEOTIDE SEQUENCE [LARGE SCALE GENOMIC DNA]</scope>
    <source>
        <strain evidence="6 9">RI-517</strain>
    </source>
</reference>
<name>A0A094Y1D5_LATSK</name>
<gene>
    <name evidence="7" type="primary">treR</name>
    <name evidence="6" type="ORF">CUR37_02055</name>
    <name evidence="7" type="ORF">LAS9267_00671</name>
    <name evidence="8" type="ORF">QBD03_06820</name>
</gene>
<dbReference type="PANTHER" id="PTHR44846">
    <property type="entry name" value="MANNOSYL-D-GLYCERATE TRANSPORT/METABOLISM SYSTEM REPRESSOR MNGR-RELATED"/>
    <property type="match status" value="1"/>
</dbReference>
<evidence type="ECO:0000313" key="10">
    <source>
        <dbReference type="Proteomes" id="UP000239650"/>
    </source>
</evidence>
<evidence type="ECO:0000259" key="5">
    <source>
        <dbReference type="PROSITE" id="PS50949"/>
    </source>
</evidence>
<evidence type="ECO:0000256" key="4">
    <source>
        <dbReference type="NCBIfam" id="TIGR02404"/>
    </source>
</evidence>
<sequence>MSKKYEIIYRELVHKITNHVYPANSFLPSENELATAYGTSRETVRKALASLLENGFIHKIKGKGSLVLDFDKYAFPISGLTSYRELDSLFEMHTQTTVLQLQKATVPQAPFHLDPTEILPATYIQRLRTVDGEPIVIDNDYVLTSVVPEISRAVAQDSLYHYFEQELGLTIGYGNKEFTVIPATEEQCAILKLAPNSAVVSVKGITHLQDNTLIQFTESIHRADKFKFIEHARRQSI</sequence>
<dbReference type="EMBL" id="CP122959">
    <property type="protein sequence ID" value="WGI18467.1"/>
    <property type="molecule type" value="Genomic_DNA"/>
</dbReference>
<evidence type="ECO:0000256" key="2">
    <source>
        <dbReference type="ARBA" id="ARBA00023125"/>
    </source>
</evidence>
<dbReference type="InterPro" id="IPR036388">
    <property type="entry name" value="WH-like_DNA-bd_sf"/>
</dbReference>
<dbReference type="InterPro" id="IPR000524">
    <property type="entry name" value="Tscrpt_reg_HTH_GntR"/>
</dbReference>
<dbReference type="InterPro" id="IPR050679">
    <property type="entry name" value="Bact_HTH_transcr_reg"/>
</dbReference>
<evidence type="ECO:0000256" key="3">
    <source>
        <dbReference type="ARBA" id="ARBA00023163"/>
    </source>
</evidence>
<dbReference type="InterPro" id="IPR011663">
    <property type="entry name" value="UTRA"/>
</dbReference>
<dbReference type="Proteomes" id="UP000234349">
    <property type="component" value="Unassembled WGS sequence"/>
</dbReference>
<dbReference type="EMBL" id="MKGH01000007">
    <property type="protein sequence ID" value="PKX79567.1"/>
    <property type="molecule type" value="Genomic_DNA"/>
</dbReference>
<dbReference type="InterPro" id="IPR028978">
    <property type="entry name" value="Chorismate_lyase_/UTRA_dom_sf"/>
</dbReference>
<keyword evidence="1" id="KW-0805">Transcription regulation</keyword>
<accession>A0A094Y1D5</accession>
<dbReference type="CDD" id="cd07377">
    <property type="entry name" value="WHTH_GntR"/>
    <property type="match status" value="1"/>
</dbReference>